<protein>
    <submittedName>
        <fullName evidence="3">Uncharacterized protein</fullName>
    </submittedName>
</protein>
<feature type="region of interest" description="Disordered" evidence="1">
    <location>
        <begin position="100"/>
        <end position="173"/>
    </location>
</feature>
<organism evidence="3">
    <name type="scientific">Aureoumbra lagunensis</name>
    <dbReference type="NCBI Taxonomy" id="44058"/>
    <lineage>
        <taxon>Eukaryota</taxon>
        <taxon>Sar</taxon>
        <taxon>Stramenopiles</taxon>
        <taxon>Ochrophyta</taxon>
        <taxon>Pelagophyceae</taxon>
        <taxon>Pelagomonadales</taxon>
        <taxon>Aureoumbra</taxon>
    </lineage>
</organism>
<evidence type="ECO:0000256" key="1">
    <source>
        <dbReference type="SAM" id="MobiDB-lite"/>
    </source>
</evidence>
<proteinExistence type="predicted"/>
<keyword evidence="2" id="KW-0732">Signal</keyword>
<feature type="compositionally biased region" description="Basic and acidic residues" evidence="1">
    <location>
        <begin position="142"/>
        <end position="173"/>
    </location>
</feature>
<feature type="compositionally biased region" description="Acidic residues" evidence="1">
    <location>
        <begin position="119"/>
        <end position="132"/>
    </location>
</feature>
<dbReference type="EMBL" id="HBIJ01017718">
    <property type="protein sequence ID" value="CAE0370964.1"/>
    <property type="molecule type" value="Transcribed_RNA"/>
</dbReference>
<feature type="signal peptide" evidence="2">
    <location>
        <begin position="1"/>
        <end position="19"/>
    </location>
</feature>
<sequence length="275" mass="32677">MMNGFIVFVLFCWNDMINGRPSRSKDGSSSEMISPLEKFSKQDGTENDGLDPSAKKKRGDRFGHRLEKYDRLLEMAERANVDVPNLRQDVEALREREQALIQSDESQPKPPVPPRLDGAQEENLEYDQDEDPGERMHHPRAGKREMDETRREAVKKNKERMEMLRNMNPEERIAEIRKERENLIRNHENDISRLQKKQKVKPPPRDLVDGIADLPPPERKQKLKEHHERMKEHRDKMDLWRQEHQDYLTERRAIMDDYRELAQQVREAVFANRPL</sequence>
<accession>A0A7S3K227</accession>
<feature type="region of interest" description="Disordered" evidence="1">
    <location>
        <begin position="187"/>
        <end position="237"/>
    </location>
</feature>
<evidence type="ECO:0000313" key="3">
    <source>
        <dbReference type="EMBL" id="CAE0370964.1"/>
    </source>
</evidence>
<name>A0A7S3K227_9STRA</name>
<dbReference type="AlphaFoldDB" id="A0A7S3K227"/>
<gene>
    <name evidence="3" type="ORF">ALAG00032_LOCUS11744</name>
</gene>
<evidence type="ECO:0000256" key="2">
    <source>
        <dbReference type="SAM" id="SignalP"/>
    </source>
</evidence>
<reference evidence="3" key="1">
    <citation type="submission" date="2021-01" db="EMBL/GenBank/DDBJ databases">
        <authorList>
            <person name="Corre E."/>
            <person name="Pelletier E."/>
            <person name="Niang G."/>
            <person name="Scheremetjew M."/>
            <person name="Finn R."/>
            <person name="Kale V."/>
            <person name="Holt S."/>
            <person name="Cochrane G."/>
            <person name="Meng A."/>
            <person name="Brown T."/>
            <person name="Cohen L."/>
        </authorList>
    </citation>
    <scope>NUCLEOTIDE SEQUENCE</scope>
    <source>
        <strain evidence="3">CCMP1510</strain>
    </source>
</reference>
<feature type="region of interest" description="Disordered" evidence="1">
    <location>
        <begin position="20"/>
        <end position="63"/>
    </location>
</feature>
<feature type="chain" id="PRO_5031225739" evidence="2">
    <location>
        <begin position="20"/>
        <end position="275"/>
    </location>
</feature>
<feature type="compositionally biased region" description="Basic and acidic residues" evidence="1">
    <location>
        <begin position="216"/>
        <end position="237"/>
    </location>
</feature>